<dbReference type="GO" id="GO:0042975">
    <property type="term" value="F:peroxisome proliferator activated receptor binding"/>
    <property type="evidence" value="ECO:0007669"/>
    <property type="project" value="TreeGrafter"/>
</dbReference>
<feature type="compositionally biased region" description="Gly residues" evidence="8">
    <location>
        <begin position="549"/>
        <end position="560"/>
    </location>
</feature>
<evidence type="ECO:0000259" key="10">
    <source>
        <dbReference type="PROSITE" id="PS51916"/>
    </source>
</evidence>
<accession>A0A8T2JXV3</accession>
<comment type="subcellular location">
    <subcellularLocation>
        <location evidence="1">Nucleus</location>
    </subcellularLocation>
</comment>
<keyword evidence="3" id="KW-0863">Zinc-finger</keyword>
<dbReference type="GO" id="GO:0035517">
    <property type="term" value="C:PR-DUB complex"/>
    <property type="evidence" value="ECO:0007669"/>
    <property type="project" value="TreeGrafter"/>
</dbReference>
<feature type="compositionally biased region" description="Basic and acidic residues" evidence="8">
    <location>
        <begin position="899"/>
        <end position="908"/>
    </location>
</feature>
<dbReference type="PROSITE" id="PS51913">
    <property type="entry name" value="HTH_HARE"/>
    <property type="match status" value="1"/>
</dbReference>
<evidence type="ECO:0000313" key="12">
    <source>
        <dbReference type="Proteomes" id="UP000812440"/>
    </source>
</evidence>
<feature type="compositionally biased region" description="Polar residues" evidence="8">
    <location>
        <begin position="537"/>
        <end position="547"/>
    </location>
</feature>
<dbReference type="AlphaFoldDB" id="A0A8T2JXV3"/>
<evidence type="ECO:0008006" key="13">
    <source>
        <dbReference type="Google" id="ProtNLM"/>
    </source>
</evidence>
<dbReference type="PANTHER" id="PTHR13578">
    <property type="entry name" value="ADDITIONAL SEX COMBS LIKE PROTEIN ASXL"/>
    <property type="match status" value="1"/>
</dbReference>
<dbReference type="Pfam" id="PF13919">
    <property type="entry name" value="ASXH"/>
    <property type="match status" value="1"/>
</dbReference>
<evidence type="ECO:0000259" key="9">
    <source>
        <dbReference type="PROSITE" id="PS51913"/>
    </source>
</evidence>
<dbReference type="GO" id="GO:0009887">
    <property type="term" value="P:animal organ morphogenesis"/>
    <property type="evidence" value="ECO:0007669"/>
    <property type="project" value="TreeGrafter"/>
</dbReference>
<dbReference type="Proteomes" id="UP000812440">
    <property type="component" value="Chromosome 8_10"/>
</dbReference>
<reference evidence="11" key="1">
    <citation type="thesis" date="2020" institute="ProQuest LLC" country="789 East Eisenhower Parkway, Ann Arbor, MI, USA">
        <title>Comparative Genomics and Chromosome Evolution.</title>
        <authorList>
            <person name="Mudd A.B."/>
        </authorList>
    </citation>
    <scope>NUCLEOTIDE SEQUENCE</scope>
    <source>
        <strain evidence="11">Female2</strain>
        <tissue evidence="11">Blood</tissue>
    </source>
</reference>
<feature type="compositionally biased region" description="Basic residues" evidence="8">
    <location>
        <begin position="561"/>
        <end position="575"/>
    </location>
</feature>
<keyword evidence="6" id="KW-0804">Transcription</keyword>
<dbReference type="GO" id="GO:0045944">
    <property type="term" value="P:positive regulation of transcription by RNA polymerase II"/>
    <property type="evidence" value="ECO:0007669"/>
    <property type="project" value="TreeGrafter"/>
</dbReference>
<evidence type="ECO:0000256" key="2">
    <source>
        <dbReference type="ARBA" id="ARBA00022723"/>
    </source>
</evidence>
<keyword evidence="12" id="KW-1185">Reference proteome</keyword>
<evidence type="ECO:0000256" key="3">
    <source>
        <dbReference type="ARBA" id="ARBA00022771"/>
    </source>
</evidence>
<feature type="domain" description="HTH HARE-type" evidence="9">
    <location>
        <begin position="11"/>
        <end position="84"/>
    </location>
</feature>
<evidence type="ECO:0000256" key="4">
    <source>
        <dbReference type="ARBA" id="ARBA00022833"/>
    </source>
</evidence>
<keyword evidence="5" id="KW-0805">Transcription regulation</keyword>
<dbReference type="PROSITE" id="PS51916">
    <property type="entry name" value="DEUBAD"/>
    <property type="match status" value="1"/>
</dbReference>
<feature type="region of interest" description="Disordered" evidence="8">
    <location>
        <begin position="537"/>
        <end position="575"/>
    </location>
</feature>
<keyword evidence="7" id="KW-0539">Nucleus</keyword>
<dbReference type="InterPro" id="IPR028020">
    <property type="entry name" value="ASX_DEUBAD_dom"/>
</dbReference>
<keyword evidence="2" id="KW-0479">Metal-binding</keyword>
<organism evidence="11 12">
    <name type="scientific">Hymenochirus boettgeri</name>
    <name type="common">Congo dwarf clawed frog</name>
    <dbReference type="NCBI Taxonomy" id="247094"/>
    <lineage>
        <taxon>Eukaryota</taxon>
        <taxon>Metazoa</taxon>
        <taxon>Chordata</taxon>
        <taxon>Craniata</taxon>
        <taxon>Vertebrata</taxon>
        <taxon>Euteleostomi</taxon>
        <taxon>Amphibia</taxon>
        <taxon>Batrachia</taxon>
        <taxon>Anura</taxon>
        <taxon>Pipoidea</taxon>
        <taxon>Pipidae</taxon>
        <taxon>Pipinae</taxon>
        <taxon>Hymenochirus</taxon>
    </lineage>
</organism>
<evidence type="ECO:0000256" key="6">
    <source>
        <dbReference type="ARBA" id="ARBA00023163"/>
    </source>
</evidence>
<dbReference type="GO" id="GO:0008270">
    <property type="term" value="F:zinc ion binding"/>
    <property type="evidence" value="ECO:0007669"/>
    <property type="project" value="UniProtKB-KW"/>
</dbReference>
<name>A0A8T2JXV3_9PIPI</name>
<dbReference type="OrthoDB" id="9348951at2759"/>
<keyword evidence="4" id="KW-0862">Zinc</keyword>
<evidence type="ECO:0000256" key="1">
    <source>
        <dbReference type="ARBA" id="ARBA00004123"/>
    </source>
</evidence>
<feature type="compositionally biased region" description="Basic and acidic residues" evidence="8">
    <location>
        <begin position="464"/>
        <end position="474"/>
    </location>
</feature>
<dbReference type="GO" id="GO:0003682">
    <property type="term" value="F:chromatin binding"/>
    <property type="evidence" value="ECO:0007669"/>
    <property type="project" value="TreeGrafter"/>
</dbReference>
<feature type="region of interest" description="Disordered" evidence="8">
    <location>
        <begin position="435"/>
        <end position="480"/>
    </location>
</feature>
<evidence type="ECO:0000256" key="8">
    <source>
        <dbReference type="SAM" id="MobiDB-lite"/>
    </source>
</evidence>
<dbReference type="EMBL" id="JAACNH010000003">
    <property type="protein sequence ID" value="KAG8447251.1"/>
    <property type="molecule type" value="Genomic_DNA"/>
</dbReference>
<evidence type="ECO:0000256" key="5">
    <source>
        <dbReference type="ARBA" id="ARBA00023015"/>
    </source>
</evidence>
<feature type="compositionally biased region" description="Basic and acidic residues" evidence="8">
    <location>
        <begin position="441"/>
        <end position="456"/>
    </location>
</feature>
<dbReference type="Pfam" id="PF05066">
    <property type="entry name" value="HARE-HTH"/>
    <property type="match status" value="1"/>
</dbReference>
<protein>
    <recommendedName>
        <fullName evidence="13">Polycomb group protein ASXL1</fullName>
    </recommendedName>
</protein>
<dbReference type="InterPro" id="IPR007759">
    <property type="entry name" value="Asxl_HARE-HTH"/>
</dbReference>
<dbReference type="PANTHER" id="PTHR13578:SF19">
    <property type="entry name" value="POLYCOMB GROUP PROTEIN ASXL1"/>
    <property type="match status" value="1"/>
</dbReference>
<evidence type="ECO:0000313" key="11">
    <source>
        <dbReference type="EMBL" id="KAG8447251.1"/>
    </source>
</evidence>
<dbReference type="InterPro" id="IPR044867">
    <property type="entry name" value="DEUBAD_dom"/>
</dbReference>
<dbReference type="InterPro" id="IPR024811">
    <property type="entry name" value="ASX/ASX-like"/>
</dbReference>
<feature type="region of interest" description="Disordered" evidence="8">
    <location>
        <begin position="888"/>
        <end position="908"/>
    </location>
</feature>
<comment type="caution">
    <text evidence="11">The sequence shown here is derived from an EMBL/GenBank/DDBJ whole genome shotgun (WGS) entry which is preliminary data.</text>
</comment>
<gene>
    <name evidence="11" type="ORF">GDO86_014641</name>
</gene>
<feature type="domain" description="DEUBAD" evidence="10">
    <location>
        <begin position="237"/>
        <end position="346"/>
    </location>
</feature>
<evidence type="ECO:0000256" key="7">
    <source>
        <dbReference type="ARBA" id="ARBA00023242"/>
    </source>
</evidence>
<proteinExistence type="predicted"/>
<sequence length="958" mass="105765">MKDKQKRRRERTWAEAARMVLENYSDAPMTPKQILKVIESEGLKETRSTGSSPLACLNAMLHSNSRTREALFYKLPGRISLFTMKKNALQWSRAVPLPPVSNNEGSAEAGNRWSEGNHATSAEETCANASCSREIHARETRSLVQINKQKRKSGVLLPRVVLTPLKVNGAHLPSTSGLSVHTAERESGGVTAAARSLTFHRRAALSRETVQHLRAIRSPGPEQVKKSKVEDIDFETPGSILVNTNLRALINLRTFGALPANRQQQLLLLLPDVDRQVGSDGQVRMSGSALNNEFFAHACQRWRERLSDGEFTPEMQLRIRQEMGKEKKIEDWKERFFEDFYGQKLRLTNELMLDQEDSGSRGAQLPVIQKRVPGTQPKDVFLPVVQGRSLRVKEGTREVPFATSTGREVSLQGSQMELPCSDAEPSAACSQSLAIQSDQVSEPHRHISEQKRKTSEMEPLSPSIEKKTRTEQRRSFRNTIQSVYTAKPQPTKEEPKVPPIRIQLSRIKPPWLDKGLSSYQIYPRIIPNSDPTGVWTTSCSPPNSQASDIGGGGGPGGGGINRKRRKSRNPKVRRYTKRRFGKPFASCCRTQLLPSAALSNKVNTITEKWGFTLERPDWNRDSSASAVDASDVSVNTNHGHLYGIQAFNSERLGPRLISQTVFESSVSIQGGGQIIAAKDGTNQQLILKEKKSVHYCEAVDTEGSNGRAVHTLALVLGDALNTFQNRNKKLTAKRKSPVIKWNSSGRLSFPPLKHREASHITHTCLSYENVSASKIGVEVELHGVSCASKRALKGSSEKPLNSNWSSGITLPLTGMQQLCNGSNLPIEKSCAALSSRKPLATLDNLFFKTVPEPSAWLDHVCSGAGNVSETSGVCPSVSVTAEPFVEFRDSSSAQGDEQADSREPGEDACHCPSVFCSEKIQRYGPAWCYPDLTKFLHVAQIPGASKNQSVCSFMLHDL</sequence>